<reference evidence="2" key="1">
    <citation type="journal article" date="2017" name="Nat. Ecol. Evol.">
        <title>Genome expansion and lineage-specific genetic innovations in the forest pathogenic fungi Armillaria.</title>
        <authorList>
            <person name="Sipos G."/>
            <person name="Prasanna A.N."/>
            <person name="Walter M.C."/>
            <person name="O'Connor E."/>
            <person name="Balint B."/>
            <person name="Krizsan K."/>
            <person name="Kiss B."/>
            <person name="Hess J."/>
            <person name="Varga T."/>
            <person name="Slot J."/>
            <person name="Riley R."/>
            <person name="Boka B."/>
            <person name="Rigling D."/>
            <person name="Barry K."/>
            <person name="Lee J."/>
            <person name="Mihaltcheva S."/>
            <person name="LaButti K."/>
            <person name="Lipzen A."/>
            <person name="Waldron R."/>
            <person name="Moloney N.M."/>
            <person name="Sperisen C."/>
            <person name="Kredics L."/>
            <person name="Vagvoelgyi C."/>
            <person name="Patrignani A."/>
            <person name="Fitzpatrick D."/>
            <person name="Nagy I."/>
            <person name="Doyle S."/>
            <person name="Anderson J.B."/>
            <person name="Grigoriev I.V."/>
            <person name="Gueldener U."/>
            <person name="Muensterkoetter M."/>
            <person name="Nagy L.G."/>
        </authorList>
    </citation>
    <scope>NUCLEOTIDE SEQUENCE [LARGE SCALE GENOMIC DNA]</scope>
    <source>
        <strain evidence="2">28-4</strain>
    </source>
</reference>
<dbReference type="AlphaFoldDB" id="A0A2H3B4H9"/>
<dbReference type="Proteomes" id="UP000218334">
    <property type="component" value="Unassembled WGS sequence"/>
</dbReference>
<keyword evidence="2" id="KW-1185">Reference proteome</keyword>
<gene>
    <name evidence="1" type="ORF">ARMSODRAFT_978192</name>
</gene>
<sequence length="178" mass="20774">MLDLQLKLETQFHSETTYQELVNSIEGDGRCSEEGRIESTYRCSITSINKTLCMPIQLLPPMSKASRRAKSGLCEDEKMTDEDGKKGERPKFYWRRPYRDKNGISGLIIKDLQSEAILVHVIVSIIELVWHRHSNVFEVKNFKFTIQFAIGDHPGPWEVIRDFIDSLLKITFFFYHLF</sequence>
<proteinExistence type="predicted"/>
<protein>
    <submittedName>
        <fullName evidence="1">Uncharacterized protein</fullName>
    </submittedName>
</protein>
<evidence type="ECO:0000313" key="2">
    <source>
        <dbReference type="Proteomes" id="UP000218334"/>
    </source>
</evidence>
<dbReference type="EMBL" id="KZ293444">
    <property type="protein sequence ID" value="PBK65751.1"/>
    <property type="molecule type" value="Genomic_DNA"/>
</dbReference>
<organism evidence="1 2">
    <name type="scientific">Armillaria solidipes</name>
    <dbReference type="NCBI Taxonomy" id="1076256"/>
    <lineage>
        <taxon>Eukaryota</taxon>
        <taxon>Fungi</taxon>
        <taxon>Dikarya</taxon>
        <taxon>Basidiomycota</taxon>
        <taxon>Agaricomycotina</taxon>
        <taxon>Agaricomycetes</taxon>
        <taxon>Agaricomycetidae</taxon>
        <taxon>Agaricales</taxon>
        <taxon>Marasmiineae</taxon>
        <taxon>Physalacriaceae</taxon>
        <taxon>Armillaria</taxon>
    </lineage>
</organism>
<accession>A0A2H3B4H9</accession>
<name>A0A2H3B4H9_9AGAR</name>
<evidence type="ECO:0000313" key="1">
    <source>
        <dbReference type="EMBL" id="PBK65751.1"/>
    </source>
</evidence>